<evidence type="ECO:0000256" key="1">
    <source>
        <dbReference type="ARBA" id="ARBA00004651"/>
    </source>
</evidence>
<gene>
    <name evidence="7" type="ORF">DAY19_04665</name>
</gene>
<accession>A0ABY0IJC8</accession>
<dbReference type="Proteomes" id="UP000443582">
    <property type="component" value="Unassembled WGS sequence"/>
</dbReference>
<evidence type="ECO:0000256" key="3">
    <source>
        <dbReference type="ARBA" id="ARBA00022692"/>
    </source>
</evidence>
<organism evidence="7 8">
    <name type="scientific">Halobacteriovorax vibrionivorans</name>
    <dbReference type="NCBI Taxonomy" id="2152716"/>
    <lineage>
        <taxon>Bacteria</taxon>
        <taxon>Pseudomonadati</taxon>
        <taxon>Bdellovibrionota</taxon>
        <taxon>Bacteriovoracia</taxon>
        <taxon>Bacteriovoracales</taxon>
        <taxon>Halobacteriovoraceae</taxon>
        <taxon>Halobacteriovorax</taxon>
    </lineage>
</organism>
<evidence type="ECO:0000256" key="5">
    <source>
        <dbReference type="ARBA" id="ARBA00023136"/>
    </source>
</evidence>
<comment type="subcellular location">
    <subcellularLocation>
        <location evidence="1">Cell membrane</location>
        <topology evidence="1">Multi-pass membrane protein</topology>
    </subcellularLocation>
</comment>
<evidence type="ECO:0000256" key="4">
    <source>
        <dbReference type="ARBA" id="ARBA00022989"/>
    </source>
</evidence>
<dbReference type="PANTHER" id="PTHR30250:SF30">
    <property type="entry name" value="LIPID III FLIPPASE"/>
    <property type="match status" value="1"/>
</dbReference>
<feature type="transmembrane region" description="Helical" evidence="6">
    <location>
        <begin position="335"/>
        <end position="356"/>
    </location>
</feature>
<feature type="transmembrane region" description="Helical" evidence="6">
    <location>
        <begin position="393"/>
        <end position="410"/>
    </location>
</feature>
<name>A0ABY0IJC8_9BACT</name>
<feature type="transmembrane region" description="Helical" evidence="6">
    <location>
        <begin position="119"/>
        <end position="140"/>
    </location>
</feature>
<keyword evidence="2" id="KW-1003">Cell membrane</keyword>
<feature type="transmembrane region" description="Helical" evidence="6">
    <location>
        <begin position="368"/>
        <end position="387"/>
    </location>
</feature>
<keyword evidence="5 6" id="KW-0472">Membrane</keyword>
<feature type="transmembrane region" description="Helical" evidence="6">
    <location>
        <begin position="259"/>
        <end position="279"/>
    </location>
</feature>
<keyword evidence="8" id="KW-1185">Reference proteome</keyword>
<dbReference type="RefSeq" id="WP_114706010.1">
    <property type="nucleotide sequence ID" value="NZ_QDKL01000001.1"/>
</dbReference>
<comment type="caution">
    <text evidence="7">The sequence shown here is derived from an EMBL/GenBank/DDBJ whole genome shotgun (WGS) entry which is preliminary data.</text>
</comment>
<evidence type="ECO:0000313" key="8">
    <source>
        <dbReference type="Proteomes" id="UP000443582"/>
    </source>
</evidence>
<dbReference type="Pfam" id="PF13440">
    <property type="entry name" value="Polysacc_synt_3"/>
    <property type="match status" value="1"/>
</dbReference>
<protein>
    <submittedName>
        <fullName evidence="7">O-antigen translocase</fullName>
    </submittedName>
</protein>
<dbReference type="CDD" id="cd13125">
    <property type="entry name" value="MATE_like_10"/>
    <property type="match status" value="1"/>
</dbReference>
<feature type="transmembrane region" description="Helical" evidence="6">
    <location>
        <begin position="152"/>
        <end position="171"/>
    </location>
</feature>
<feature type="transmembrane region" description="Helical" evidence="6">
    <location>
        <begin position="20"/>
        <end position="40"/>
    </location>
</feature>
<reference evidence="8" key="1">
    <citation type="journal article" date="2019" name="Int. J. Syst. Evol. Microbiol.">
        <title>Halobacteriovorax valvorus sp. nov., a novel prokaryotic predator isolated from coastal seawater of China.</title>
        <authorList>
            <person name="Chen M.-X."/>
        </authorList>
    </citation>
    <scope>NUCLEOTIDE SEQUENCE [LARGE SCALE GENOMIC DNA]</scope>
    <source>
        <strain evidence="8">BL9</strain>
    </source>
</reference>
<keyword evidence="4 6" id="KW-1133">Transmembrane helix</keyword>
<feature type="transmembrane region" description="Helical" evidence="6">
    <location>
        <begin position="87"/>
        <end position="107"/>
    </location>
</feature>
<dbReference type="PANTHER" id="PTHR30250">
    <property type="entry name" value="PST FAMILY PREDICTED COLANIC ACID TRANSPORTER"/>
    <property type="match status" value="1"/>
</dbReference>
<evidence type="ECO:0000256" key="2">
    <source>
        <dbReference type="ARBA" id="ARBA00022475"/>
    </source>
</evidence>
<feature type="transmembrane region" description="Helical" evidence="6">
    <location>
        <begin position="300"/>
        <end position="323"/>
    </location>
</feature>
<dbReference type="EMBL" id="QDKL01000001">
    <property type="protein sequence ID" value="RZF23068.1"/>
    <property type="molecule type" value="Genomic_DNA"/>
</dbReference>
<evidence type="ECO:0000256" key="6">
    <source>
        <dbReference type="SAM" id="Phobius"/>
    </source>
</evidence>
<keyword evidence="3 6" id="KW-0812">Transmembrane</keyword>
<proteinExistence type="predicted"/>
<sequence length="415" mass="47202">MKLLKVASLSGSLTLIKMGCGFLIGKIISVHLGPTGIALIGQIQSIVTMLTGIINSPTSAGIIKYTAKYNNKEYEYYSKWWTASLRIVFLIYIIILPITLIFSEQISLYFLDDQKYKNLIILICSILPITSLGTLITSILNAKEQYRDYAKVTVISTLLSTTLIIGMIYYFSTQGALIGISIQYAIIGLIGVLITYQKTWFKFRVLTQKIEKEHVLNILKYVAMAIVSSTLFPFAIALVRKTIIEKEGWEAAGIWQSVWRISEVYIKVITISLGTYYLPKLSKLEKYSELKSEINKVSKIVMPIILSGTLIIYLARDLVIILLFSEKFLPARDYFLIQLSGDIIKVYSWLYAYPMLSKGAARWFISTEITYSLLFVILSKILINYWGLHGINTAYLINYSLYFITVRIILKKYAK</sequence>
<feature type="transmembrane region" description="Helical" evidence="6">
    <location>
        <begin position="177"/>
        <end position="197"/>
    </location>
</feature>
<evidence type="ECO:0000313" key="7">
    <source>
        <dbReference type="EMBL" id="RZF23068.1"/>
    </source>
</evidence>
<feature type="transmembrane region" description="Helical" evidence="6">
    <location>
        <begin position="46"/>
        <end position="67"/>
    </location>
</feature>
<dbReference type="InterPro" id="IPR044550">
    <property type="entry name" value="WzxE"/>
</dbReference>
<feature type="transmembrane region" description="Helical" evidence="6">
    <location>
        <begin position="218"/>
        <end position="239"/>
    </location>
</feature>
<dbReference type="InterPro" id="IPR050833">
    <property type="entry name" value="Poly_Biosynth_Transport"/>
</dbReference>